<protein>
    <submittedName>
        <fullName evidence="2">DHH superfamily phosphoesterase</fullName>
    </submittedName>
</protein>
<feature type="domain" description="DDH" evidence="1">
    <location>
        <begin position="26"/>
        <end position="151"/>
    </location>
</feature>
<dbReference type="InterPro" id="IPR038763">
    <property type="entry name" value="DHH_sf"/>
</dbReference>
<dbReference type="EMBL" id="CP019964">
    <property type="protein sequence ID" value="ASI14261.1"/>
    <property type="molecule type" value="Genomic_DNA"/>
</dbReference>
<dbReference type="GeneID" id="33314529"/>
<reference evidence="2 3" key="1">
    <citation type="journal article" date="2017" name="Nat. Commun.">
        <title>'ARMAN' archaea depend on association with euryarchaeal host in culture and in situ.</title>
        <authorList>
            <person name="Golyshina O."/>
            <person name="Toshchakov S."/>
            <person name="Makarova K."/>
            <person name="Gavrilov S."/>
            <person name="Korzhenkov A."/>
            <person name="La Cono V."/>
            <person name="Arcadi E."/>
            <person name="Nechitaylo T."/>
            <person name="Ferrer M."/>
            <person name="Kublanov I."/>
            <person name="Wolf Y."/>
            <person name="Yakimov M."/>
            <person name="Golyshin P."/>
            <person name="Slesarev A."/>
            <person name="Kozyavkin S."/>
        </authorList>
    </citation>
    <scope>NUCLEOTIDE SEQUENCE [LARGE SCALE GENOMIC DNA]</scope>
    <source>
        <strain evidence="2 3">Mia14</strain>
    </source>
</reference>
<dbReference type="RefSeq" id="WP_088820555.1">
    <property type="nucleotide sequence ID" value="NZ_CP019964.1"/>
</dbReference>
<dbReference type="PANTHER" id="PTHR42146">
    <property type="entry name" value="3',5'-CYCLIC-NUCLEOTIDE PHOSPHODIESTERASE"/>
    <property type="match status" value="1"/>
</dbReference>
<accession>A0A218NP69</accession>
<evidence type="ECO:0000259" key="1">
    <source>
        <dbReference type="Pfam" id="PF01368"/>
    </source>
</evidence>
<dbReference type="Proteomes" id="UP000197679">
    <property type="component" value="Chromosome"/>
</dbReference>
<gene>
    <name evidence="2" type="ORF">Mia14_0993</name>
</gene>
<proteinExistence type="predicted"/>
<dbReference type="KEGG" id="marh:Mia14_0993"/>
<dbReference type="PANTHER" id="PTHR42146:SF1">
    <property type="entry name" value="OLIGORIBONUCLEASE NRNB"/>
    <property type="match status" value="1"/>
</dbReference>
<dbReference type="InterPro" id="IPR001667">
    <property type="entry name" value="DDH_dom"/>
</dbReference>
<evidence type="ECO:0000313" key="3">
    <source>
        <dbReference type="Proteomes" id="UP000197679"/>
    </source>
</evidence>
<dbReference type="Gene3D" id="3.10.310.30">
    <property type="match status" value="1"/>
</dbReference>
<organism evidence="2 3">
    <name type="scientific">Candidatus Mancarchaeum acidiphilum</name>
    <dbReference type="NCBI Taxonomy" id="1920749"/>
    <lineage>
        <taxon>Archaea</taxon>
        <taxon>Candidatus Micrarchaeota</taxon>
        <taxon>Candidatus Mancarchaeum</taxon>
    </lineage>
</organism>
<sequence>MELKFAKDNFNMDKAVKEMLDRKDHIISITHREDFDGIGSAAIIKHYFNIPDSNLMFGDYKSSTINAITEKIKAMNLSKMFVIITDLGLDEPLIPAYQSLISYLKDKDSYVIWLDHHNWSNETVEKVAKMCDFAVVGDNDKFCGAELTFRELIKGRFDEGFGEKIAAFTHKTDFNLPNLEDFLLNIIKYITYSNYHGSDNALVELVNFVSEEDFNNEKINETAQLYNKEESENLEKLKSMVFDYSINEDYKIGIGFGGNINSTKACLIVSDLTNSDISIFVNVPMAKISIRGKGKLDCIKLANKMGGNGHFNAAGAPLTESIELSDREKIKAEADKMAAMAKEVYS</sequence>
<dbReference type="InterPro" id="IPR052968">
    <property type="entry name" value="Nucleotide_metab_enz"/>
</dbReference>
<dbReference type="OrthoDB" id="18016at2157"/>
<name>A0A218NP69_9ARCH</name>
<dbReference type="AlphaFoldDB" id="A0A218NP69"/>
<dbReference type="Pfam" id="PF01368">
    <property type="entry name" value="DHH"/>
    <property type="match status" value="1"/>
</dbReference>
<evidence type="ECO:0000313" key="2">
    <source>
        <dbReference type="EMBL" id="ASI14261.1"/>
    </source>
</evidence>
<keyword evidence="3" id="KW-1185">Reference proteome</keyword>
<dbReference type="SUPFAM" id="SSF64182">
    <property type="entry name" value="DHH phosphoesterases"/>
    <property type="match status" value="1"/>
</dbReference>